<reference evidence="3 4" key="1">
    <citation type="submission" date="2018-04" db="EMBL/GenBank/DDBJ databases">
        <authorList>
            <person name="Go L.Y."/>
            <person name="Mitchell J.A."/>
        </authorList>
    </citation>
    <scope>NUCLEOTIDE SEQUENCE [LARGE SCALE GENOMIC DNA]</scope>
    <source>
        <strain evidence="3">ULC066bin1</strain>
    </source>
</reference>
<dbReference type="SMART" id="SM00567">
    <property type="entry name" value="EZ_HEAT"/>
    <property type="match status" value="4"/>
</dbReference>
<gene>
    <name evidence="3" type="ORF">DCF19_07205</name>
</gene>
<evidence type="ECO:0000256" key="1">
    <source>
        <dbReference type="ARBA" id="ARBA00022549"/>
    </source>
</evidence>
<evidence type="ECO:0000256" key="2">
    <source>
        <dbReference type="ARBA" id="ARBA00022738"/>
    </source>
</evidence>
<keyword evidence="1" id="KW-0042">Antenna complex</keyword>
<dbReference type="AlphaFoldDB" id="A0A2W4WD02"/>
<evidence type="ECO:0000313" key="4">
    <source>
        <dbReference type="Proteomes" id="UP000249467"/>
    </source>
</evidence>
<dbReference type="PANTHER" id="PTHR12697:SF5">
    <property type="entry name" value="DEOXYHYPUSINE HYDROXYLASE"/>
    <property type="match status" value="1"/>
</dbReference>
<accession>A0A2W4WD02</accession>
<comment type="caution">
    <text evidence="3">The sequence shown here is derived from an EMBL/GenBank/DDBJ whole genome shotgun (WGS) entry which is preliminary data.</text>
</comment>
<dbReference type="InterPro" id="IPR016024">
    <property type="entry name" value="ARM-type_fold"/>
</dbReference>
<evidence type="ECO:0000313" key="3">
    <source>
        <dbReference type="EMBL" id="PZO42372.1"/>
    </source>
</evidence>
<name>A0A2W4WD02_9CYAN</name>
<dbReference type="InterPro" id="IPR004155">
    <property type="entry name" value="PBS_lyase_HEAT"/>
</dbReference>
<organism evidence="3 4">
    <name type="scientific">Pseudanabaena frigida</name>
    <dbReference type="NCBI Taxonomy" id="945775"/>
    <lineage>
        <taxon>Bacteria</taxon>
        <taxon>Bacillati</taxon>
        <taxon>Cyanobacteriota</taxon>
        <taxon>Cyanophyceae</taxon>
        <taxon>Pseudanabaenales</taxon>
        <taxon>Pseudanabaenaceae</taxon>
        <taxon>Pseudanabaena</taxon>
    </lineage>
</organism>
<dbReference type="Gene3D" id="1.25.10.10">
    <property type="entry name" value="Leucine-rich Repeat Variant"/>
    <property type="match status" value="2"/>
</dbReference>
<proteinExistence type="predicted"/>
<dbReference type="PANTHER" id="PTHR12697">
    <property type="entry name" value="PBS LYASE HEAT-LIKE PROTEIN"/>
    <property type="match status" value="1"/>
</dbReference>
<dbReference type="InterPro" id="IPR011989">
    <property type="entry name" value="ARM-like"/>
</dbReference>
<dbReference type="Pfam" id="PF13646">
    <property type="entry name" value="HEAT_2"/>
    <property type="match status" value="2"/>
</dbReference>
<dbReference type="Proteomes" id="UP000249467">
    <property type="component" value="Unassembled WGS sequence"/>
</dbReference>
<reference evidence="3 4" key="2">
    <citation type="submission" date="2018-06" db="EMBL/GenBank/DDBJ databases">
        <title>Metagenomic assembly of (sub)arctic Cyanobacteria and their associated microbiome from non-axenic cultures.</title>
        <authorList>
            <person name="Baurain D."/>
        </authorList>
    </citation>
    <scope>NUCLEOTIDE SEQUENCE [LARGE SCALE GENOMIC DNA]</scope>
    <source>
        <strain evidence="3">ULC066bin1</strain>
    </source>
</reference>
<dbReference type="EMBL" id="QBML01000007">
    <property type="protein sequence ID" value="PZO42372.1"/>
    <property type="molecule type" value="Genomic_DNA"/>
</dbReference>
<dbReference type="GO" id="GO:0030089">
    <property type="term" value="C:phycobilisome"/>
    <property type="evidence" value="ECO:0007669"/>
    <property type="project" value="UniProtKB-KW"/>
</dbReference>
<dbReference type="GO" id="GO:0016491">
    <property type="term" value="F:oxidoreductase activity"/>
    <property type="evidence" value="ECO:0007669"/>
    <property type="project" value="TreeGrafter"/>
</dbReference>
<sequence length="424" mass="48031">MDKRFFNFFNLTEDRAIALLDTPQDQIGEEDSRYIAASHLINFSSDKSIAALMRAVQQTEDSLDNRIVRRKSVETLGRLEAPQALAVIRECLADPDRYLVENAVWAIGEIGTDDPEILEEVTNLLDREEQSYRVILQTLAKLDYKPALERIRKFVNDPDLPLASAAITAICRLTRDNSQMEKVVDLLHNTNVIARRLSIQDLIDAKYYAAIPDISTCPVSLVFRLRGIRMLGEEGIKEGAIAFSDVQPYLEKSLRDRPNDLILVHSYDTLPELSFLLRELYETDFGRCYLAIKTILEHYADTAPEALFGTYAEEAYNDYGAHFHVMKLFGWLKYAPAYDLLIVALHNKQPQFQKSRAAAAIALAEIGDTRAIPEIKACLNTPIWDLKYAALLALEKFGDRSGYEILANDSDLLIREKAKTNPKI</sequence>
<protein>
    <submittedName>
        <fullName evidence="3">Phycocyanin operon protein Y</fullName>
    </submittedName>
</protein>
<keyword evidence="2" id="KW-0605">Phycobilisome</keyword>
<dbReference type="SUPFAM" id="SSF48371">
    <property type="entry name" value="ARM repeat"/>
    <property type="match status" value="1"/>
</dbReference>